<keyword evidence="5" id="KW-1185">Reference proteome</keyword>
<feature type="transmembrane region" description="Helical" evidence="2">
    <location>
        <begin position="65"/>
        <end position="84"/>
    </location>
</feature>
<evidence type="ECO:0000256" key="1">
    <source>
        <dbReference type="SAM" id="MobiDB-lite"/>
    </source>
</evidence>
<evidence type="ECO:0000259" key="3">
    <source>
        <dbReference type="Pfam" id="PF07331"/>
    </source>
</evidence>
<keyword evidence="2" id="KW-1133">Transmembrane helix</keyword>
<reference evidence="4 5" key="1">
    <citation type="submission" date="2024-02" db="EMBL/GenBank/DDBJ databases">
        <title>Genome sequence of Aquincola sp. MAHUQ-54.</title>
        <authorList>
            <person name="Huq M.A."/>
        </authorList>
    </citation>
    <scope>NUCLEOTIDE SEQUENCE [LARGE SCALE GENOMIC DNA]</scope>
    <source>
        <strain evidence="4 5">MAHUQ-54</strain>
    </source>
</reference>
<dbReference type="RefSeq" id="WP_332288177.1">
    <property type="nucleotide sequence ID" value="NZ_JAZIBG010000017.1"/>
</dbReference>
<evidence type="ECO:0000256" key="2">
    <source>
        <dbReference type="SAM" id="Phobius"/>
    </source>
</evidence>
<keyword evidence="2" id="KW-0812">Transmembrane</keyword>
<feature type="transmembrane region" description="Helical" evidence="2">
    <location>
        <begin position="28"/>
        <end position="45"/>
    </location>
</feature>
<evidence type="ECO:0000313" key="5">
    <source>
        <dbReference type="Proteomes" id="UP001336250"/>
    </source>
</evidence>
<keyword evidence="2" id="KW-0472">Membrane</keyword>
<accession>A0AAW9Q2N9</accession>
<name>A0AAW9Q2N9_9BURK</name>
<sequence length="177" mass="18974">MTQATLPAEAAPHAGAGASEPGLSRRHAEFGVALILFALAALVVWDNQRIGAGWGDSGPQAGYFPLRVGAAVGLCAIAVFVQALRSRSGEMFATWLQLKRVAQVLVPLTVYVALIAPLGIYVASTLFIAAFMVFAGRYPWWKAAALAAFTNALMFFIFEVQFKVPLPKGPLEAWFGY</sequence>
<feature type="transmembrane region" description="Helical" evidence="2">
    <location>
        <begin position="140"/>
        <end position="158"/>
    </location>
</feature>
<dbReference type="AlphaFoldDB" id="A0AAW9Q2N9"/>
<dbReference type="EMBL" id="JAZIBG010000017">
    <property type="protein sequence ID" value="MEF7613231.1"/>
    <property type="molecule type" value="Genomic_DNA"/>
</dbReference>
<dbReference type="Pfam" id="PF07331">
    <property type="entry name" value="TctB"/>
    <property type="match status" value="1"/>
</dbReference>
<gene>
    <name evidence="4" type="ORF">V4F39_04845</name>
</gene>
<feature type="domain" description="DUF1468" evidence="3">
    <location>
        <begin position="32"/>
        <end position="167"/>
    </location>
</feature>
<proteinExistence type="predicted"/>
<feature type="region of interest" description="Disordered" evidence="1">
    <location>
        <begin position="1"/>
        <end position="20"/>
    </location>
</feature>
<comment type="caution">
    <text evidence="4">The sequence shown here is derived from an EMBL/GenBank/DDBJ whole genome shotgun (WGS) entry which is preliminary data.</text>
</comment>
<protein>
    <submittedName>
        <fullName evidence="4">Tripartite tricarboxylate transporter TctB family protein</fullName>
    </submittedName>
</protein>
<organism evidence="4 5">
    <name type="scientific">Aquincola agrisoli</name>
    <dbReference type="NCBI Taxonomy" id="3119538"/>
    <lineage>
        <taxon>Bacteria</taxon>
        <taxon>Pseudomonadati</taxon>
        <taxon>Pseudomonadota</taxon>
        <taxon>Betaproteobacteria</taxon>
        <taxon>Burkholderiales</taxon>
        <taxon>Sphaerotilaceae</taxon>
        <taxon>Aquincola</taxon>
    </lineage>
</organism>
<feature type="transmembrane region" description="Helical" evidence="2">
    <location>
        <begin position="105"/>
        <end position="134"/>
    </location>
</feature>
<dbReference type="InterPro" id="IPR009936">
    <property type="entry name" value="DUF1468"/>
</dbReference>
<feature type="compositionally biased region" description="Low complexity" evidence="1">
    <location>
        <begin position="7"/>
        <end position="20"/>
    </location>
</feature>
<dbReference type="Proteomes" id="UP001336250">
    <property type="component" value="Unassembled WGS sequence"/>
</dbReference>
<evidence type="ECO:0000313" key="4">
    <source>
        <dbReference type="EMBL" id="MEF7613231.1"/>
    </source>
</evidence>